<dbReference type="EMBL" id="CP029803">
    <property type="protein sequence ID" value="AWT60796.1"/>
    <property type="molecule type" value="Genomic_DNA"/>
</dbReference>
<dbReference type="Gene3D" id="3.40.50.1110">
    <property type="entry name" value="SGNH hydrolase"/>
    <property type="match status" value="1"/>
</dbReference>
<feature type="domain" description="SGNH hydrolase-type esterase" evidence="2">
    <location>
        <begin position="78"/>
        <end position="241"/>
    </location>
</feature>
<keyword evidence="1" id="KW-0812">Transmembrane</keyword>
<dbReference type="SUPFAM" id="SSF52266">
    <property type="entry name" value="SGNH hydrolase"/>
    <property type="match status" value="1"/>
</dbReference>
<organism evidence="3 4">
    <name type="scientific">Candidatus Moanibacter tarae</name>
    <dbReference type="NCBI Taxonomy" id="2200854"/>
    <lineage>
        <taxon>Bacteria</taxon>
        <taxon>Pseudomonadati</taxon>
        <taxon>Verrucomicrobiota</taxon>
        <taxon>Opitutia</taxon>
        <taxon>Puniceicoccales</taxon>
        <taxon>Puniceicoccales incertae sedis</taxon>
        <taxon>Candidatus Moanibacter</taxon>
    </lineage>
</organism>
<dbReference type="PANTHER" id="PTHR30383:SF5">
    <property type="entry name" value="SGNH HYDROLASE-TYPE ESTERASE DOMAIN-CONTAINING PROTEIN"/>
    <property type="match status" value="1"/>
</dbReference>
<keyword evidence="3" id="KW-0378">Hydrolase</keyword>
<sequence>MENNQPYDLKSKKSITGNSSEYEIRFLFNILSRSCLIRFALFRDLPWIPSRFFALLVLGFFLTASISAGETEMPRILFFGNSLTAGYGIDPNFAFPALIQEKINKEGLQLVAVNAGLSGETSAGGFRRINWLMKSRIDYFILALGANDGLRGLSPEATATNLQLIITAVRKRFQDIQIIVVGMKVPPNMGHRYKSQFEAIFARLAKKNNAVLLPFLLEGVAAIPKFNLPDGIHPNEEGHKIIAETVWNYLEPLIQTEL</sequence>
<dbReference type="Pfam" id="PF13472">
    <property type="entry name" value="Lipase_GDSL_2"/>
    <property type="match status" value="1"/>
</dbReference>
<dbReference type="Proteomes" id="UP000247465">
    <property type="component" value="Chromosome"/>
</dbReference>
<dbReference type="InterPro" id="IPR036514">
    <property type="entry name" value="SGNH_hydro_sf"/>
</dbReference>
<dbReference type="InterPro" id="IPR051532">
    <property type="entry name" value="Ester_Hydrolysis_Enzymes"/>
</dbReference>
<evidence type="ECO:0000313" key="3">
    <source>
        <dbReference type="EMBL" id="AWT60796.1"/>
    </source>
</evidence>
<accession>A0A2Z4AHS7</accession>
<evidence type="ECO:0000256" key="1">
    <source>
        <dbReference type="SAM" id="Phobius"/>
    </source>
</evidence>
<dbReference type="PANTHER" id="PTHR30383">
    <property type="entry name" value="THIOESTERASE 1/PROTEASE 1/LYSOPHOSPHOLIPASE L1"/>
    <property type="match status" value="1"/>
</dbReference>
<gene>
    <name evidence="3" type="ORF">DF168_02016</name>
</gene>
<name>A0A2Z4AHS7_9BACT</name>
<keyword evidence="1" id="KW-0472">Membrane</keyword>
<feature type="transmembrane region" description="Helical" evidence="1">
    <location>
        <begin position="52"/>
        <end position="69"/>
    </location>
</feature>
<proteinExistence type="predicted"/>
<dbReference type="GO" id="GO:0004064">
    <property type="term" value="F:arylesterase activity"/>
    <property type="evidence" value="ECO:0007669"/>
    <property type="project" value="UniProtKB-EC"/>
</dbReference>
<dbReference type="KEGG" id="mtar:DF168_02016"/>
<evidence type="ECO:0000313" key="4">
    <source>
        <dbReference type="Proteomes" id="UP000247465"/>
    </source>
</evidence>
<protein>
    <submittedName>
        <fullName evidence="3">Arylesterase</fullName>
        <ecNumber evidence="3">3.1.1.2</ecNumber>
    </submittedName>
</protein>
<dbReference type="GO" id="GO:0004622">
    <property type="term" value="F:phosphatidylcholine lysophospholipase activity"/>
    <property type="evidence" value="ECO:0007669"/>
    <property type="project" value="TreeGrafter"/>
</dbReference>
<dbReference type="AlphaFoldDB" id="A0A2Z4AHS7"/>
<evidence type="ECO:0000259" key="2">
    <source>
        <dbReference type="Pfam" id="PF13472"/>
    </source>
</evidence>
<dbReference type="InterPro" id="IPR013830">
    <property type="entry name" value="SGNH_hydro"/>
</dbReference>
<keyword evidence="1" id="KW-1133">Transmembrane helix</keyword>
<reference evidence="3 4" key="1">
    <citation type="submission" date="2018-06" db="EMBL/GenBank/DDBJ databases">
        <title>Draft Genome Sequence of a Novel Marine Bacterium Related to the Verrucomicrobia.</title>
        <authorList>
            <person name="Vosseberg J."/>
            <person name="Martijn J."/>
            <person name="Ettema T.J.G."/>
        </authorList>
    </citation>
    <scope>NUCLEOTIDE SEQUENCE [LARGE SCALE GENOMIC DNA]</scope>
    <source>
        <strain evidence="3">TARA_B100001123</strain>
    </source>
</reference>
<dbReference type="EC" id="3.1.1.2" evidence="3"/>
<dbReference type="CDD" id="cd01822">
    <property type="entry name" value="Lysophospholipase_L1_like"/>
    <property type="match status" value="1"/>
</dbReference>